<dbReference type="Pfam" id="PF03938">
    <property type="entry name" value="OmpH"/>
    <property type="match status" value="1"/>
</dbReference>
<gene>
    <name evidence="4" type="ORF">V22_02950</name>
</gene>
<dbReference type="GO" id="GO:0050821">
    <property type="term" value="P:protein stabilization"/>
    <property type="evidence" value="ECO:0007669"/>
    <property type="project" value="TreeGrafter"/>
</dbReference>
<dbReference type="SMART" id="SM00935">
    <property type="entry name" value="OmpH"/>
    <property type="match status" value="1"/>
</dbReference>
<comment type="similarity">
    <text evidence="1">Belongs to the Skp family.</text>
</comment>
<dbReference type="Proteomes" id="UP000319976">
    <property type="component" value="Chromosome"/>
</dbReference>
<proteinExistence type="inferred from homology"/>
<keyword evidence="2 3" id="KW-0732">Signal</keyword>
<dbReference type="InterPro" id="IPR024930">
    <property type="entry name" value="Skp_dom_sf"/>
</dbReference>
<dbReference type="OrthoDB" id="215077at2"/>
<feature type="chain" id="PRO_5021752405" evidence="3">
    <location>
        <begin position="27"/>
        <end position="202"/>
    </location>
</feature>
<dbReference type="GO" id="GO:0051082">
    <property type="term" value="F:unfolded protein binding"/>
    <property type="evidence" value="ECO:0007669"/>
    <property type="project" value="InterPro"/>
</dbReference>
<accession>A0A517T3Z7</accession>
<keyword evidence="5" id="KW-1185">Reference proteome</keyword>
<dbReference type="AlphaFoldDB" id="A0A517T3Z7"/>
<dbReference type="KEGG" id="chya:V22_02950"/>
<name>A0A517T3Z7_9PLAN</name>
<evidence type="ECO:0000256" key="1">
    <source>
        <dbReference type="ARBA" id="ARBA00009091"/>
    </source>
</evidence>
<dbReference type="Gene3D" id="3.30.910.20">
    <property type="entry name" value="Skp domain"/>
    <property type="match status" value="1"/>
</dbReference>
<dbReference type="GO" id="GO:0005829">
    <property type="term" value="C:cytosol"/>
    <property type="evidence" value="ECO:0007669"/>
    <property type="project" value="TreeGrafter"/>
</dbReference>
<evidence type="ECO:0000313" key="5">
    <source>
        <dbReference type="Proteomes" id="UP000319976"/>
    </source>
</evidence>
<evidence type="ECO:0000256" key="3">
    <source>
        <dbReference type="SAM" id="SignalP"/>
    </source>
</evidence>
<reference evidence="4 5" key="1">
    <citation type="submission" date="2019-02" db="EMBL/GenBank/DDBJ databases">
        <title>Deep-cultivation of Planctomycetes and their phenomic and genomic characterization uncovers novel biology.</title>
        <authorList>
            <person name="Wiegand S."/>
            <person name="Jogler M."/>
            <person name="Boedeker C."/>
            <person name="Pinto D."/>
            <person name="Vollmers J."/>
            <person name="Rivas-Marin E."/>
            <person name="Kohn T."/>
            <person name="Peeters S.H."/>
            <person name="Heuer A."/>
            <person name="Rast P."/>
            <person name="Oberbeckmann S."/>
            <person name="Bunk B."/>
            <person name="Jeske O."/>
            <person name="Meyerdierks A."/>
            <person name="Storesund J.E."/>
            <person name="Kallscheuer N."/>
            <person name="Luecker S."/>
            <person name="Lage O.M."/>
            <person name="Pohl T."/>
            <person name="Merkel B.J."/>
            <person name="Hornburger P."/>
            <person name="Mueller R.-W."/>
            <person name="Bruemmer F."/>
            <person name="Labrenz M."/>
            <person name="Spormann A.M."/>
            <person name="Op den Camp H."/>
            <person name="Overmann J."/>
            <person name="Amann R."/>
            <person name="Jetten M.S.M."/>
            <person name="Mascher T."/>
            <person name="Medema M.H."/>
            <person name="Devos D.P."/>
            <person name="Kaster A.-K."/>
            <person name="Ovreas L."/>
            <person name="Rohde M."/>
            <person name="Galperin M.Y."/>
            <person name="Jogler C."/>
        </authorList>
    </citation>
    <scope>NUCLEOTIDE SEQUENCE [LARGE SCALE GENOMIC DNA]</scope>
    <source>
        <strain evidence="4 5">V22</strain>
    </source>
</reference>
<evidence type="ECO:0000256" key="2">
    <source>
        <dbReference type="ARBA" id="ARBA00022729"/>
    </source>
</evidence>
<dbReference type="PANTHER" id="PTHR35089">
    <property type="entry name" value="CHAPERONE PROTEIN SKP"/>
    <property type="match status" value="1"/>
</dbReference>
<dbReference type="InterPro" id="IPR005632">
    <property type="entry name" value="Chaperone_Skp"/>
</dbReference>
<dbReference type="SUPFAM" id="SSF111384">
    <property type="entry name" value="OmpH-like"/>
    <property type="match status" value="1"/>
</dbReference>
<sequence length="202" mass="22857" precursor="true">MKRTTSVIAAMAVVAGIISASPAAYAQAKSPSSVGLIDMAEVFENYQKFKDLREGLKDELKSREGEIKSIAEAIQKAQKDLQESPFEKNSPQYVDQEKRLITLNAELKTKQATIQREFLRRESQMYKDVYMEVSKMVGAAANHYGYTVVLRFRRGDVGTEDEAQKILQGMNRLVIYHQTQDDITDRVIQVLNKSYNSTAKKP</sequence>
<protein>
    <submittedName>
        <fullName evidence="4">Periplasmic chaperone</fullName>
    </submittedName>
</protein>
<dbReference type="PANTHER" id="PTHR35089:SF1">
    <property type="entry name" value="CHAPERONE PROTEIN SKP"/>
    <property type="match status" value="1"/>
</dbReference>
<feature type="signal peptide" evidence="3">
    <location>
        <begin position="1"/>
        <end position="26"/>
    </location>
</feature>
<dbReference type="RefSeq" id="WP_145259145.1">
    <property type="nucleotide sequence ID" value="NZ_CP036316.1"/>
</dbReference>
<dbReference type="EMBL" id="CP036316">
    <property type="protein sequence ID" value="QDT63095.1"/>
    <property type="molecule type" value="Genomic_DNA"/>
</dbReference>
<organism evidence="4 5">
    <name type="scientific">Calycomorphotria hydatis</name>
    <dbReference type="NCBI Taxonomy" id="2528027"/>
    <lineage>
        <taxon>Bacteria</taxon>
        <taxon>Pseudomonadati</taxon>
        <taxon>Planctomycetota</taxon>
        <taxon>Planctomycetia</taxon>
        <taxon>Planctomycetales</taxon>
        <taxon>Planctomycetaceae</taxon>
        <taxon>Calycomorphotria</taxon>
    </lineage>
</organism>
<evidence type="ECO:0000313" key="4">
    <source>
        <dbReference type="EMBL" id="QDT63095.1"/>
    </source>
</evidence>